<comment type="caution">
    <text evidence="1">The sequence shown here is derived from an EMBL/GenBank/DDBJ whole genome shotgun (WGS) entry which is preliminary data.</text>
</comment>
<organism evidence="1 2">
    <name type="scientific">Mizuhopecten yessoensis</name>
    <name type="common">Japanese scallop</name>
    <name type="synonym">Patinopecten yessoensis</name>
    <dbReference type="NCBI Taxonomy" id="6573"/>
    <lineage>
        <taxon>Eukaryota</taxon>
        <taxon>Metazoa</taxon>
        <taxon>Spiralia</taxon>
        <taxon>Lophotrochozoa</taxon>
        <taxon>Mollusca</taxon>
        <taxon>Bivalvia</taxon>
        <taxon>Autobranchia</taxon>
        <taxon>Pteriomorphia</taxon>
        <taxon>Pectinida</taxon>
        <taxon>Pectinoidea</taxon>
        <taxon>Pectinidae</taxon>
        <taxon>Mizuhopecten</taxon>
    </lineage>
</organism>
<accession>A0A210PWW4</accession>
<protein>
    <submittedName>
        <fullName evidence="1">Uncharacterized protein</fullName>
    </submittedName>
</protein>
<evidence type="ECO:0000313" key="1">
    <source>
        <dbReference type="EMBL" id="OWF40980.1"/>
    </source>
</evidence>
<evidence type="ECO:0000313" key="2">
    <source>
        <dbReference type="Proteomes" id="UP000242188"/>
    </source>
</evidence>
<gene>
    <name evidence="1" type="ORF">KP79_PYT16008</name>
</gene>
<sequence>MTNFDENPEECEASSSLSEIGEYEEFIVEKDPLSTECHHCFSQPCVTGETYRQLWWETENKQQHARNHHCRKEVYKKFWVMLSHRQVWKYARYLQRKKQALEKYSHTRKLVWHKRDIMPNCVIQLVRRWYPNPDGVPYMGHLWN</sequence>
<name>A0A210PWW4_MIZYE</name>
<dbReference type="AlphaFoldDB" id="A0A210PWW4"/>
<reference evidence="1 2" key="1">
    <citation type="journal article" date="2017" name="Nat. Ecol. Evol.">
        <title>Scallop genome provides insights into evolution of bilaterian karyotype and development.</title>
        <authorList>
            <person name="Wang S."/>
            <person name="Zhang J."/>
            <person name="Jiao W."/>
            <person name="Li J."/>
            <person name="Xun X."/>
            <person name="Sun Y."/>
            <person name="Guo X."/>
            <person name="Huan P."/>
            <person name="Dong B."/>
            <person name="Zhang L."/>
            <person name="Hu X."/>
            <person name="Sun X."/>
            <person name="Wang J."/>
            <person name="Zhao C."/>
            <person name="Wang Y."/>
            <person name="Wang D."/>
            <person name="Huang X."/>
            <person name="Wang R."/>
            <person name="Lv J."/>
            <person name="Li Y."/>
            <person name="Zhang Z."/>
            <person name="Liu B."/>
            <person name="Lu W."/>
            <person name="Hui Y."/>
            <person name="Liang J."/>
            <person name="Zhou Z."/>
            <person name="Hou R."/>
            <person name="Li X."/>
            <person name="Liu Y."/>
            <person name="Li H."/>
            <person name="Ning X."/>
            <person name="Lin Y."/>
            <person name="Zhao L."/>
            <person name="Xing Q."/>
            <person name="Dou J."/>
            <person name="Li Y."/>
            <person name="Mao J."/>
            <person name="Guo H."/>
            <person name="Dou H."/>
            <person name="Li T."/>
            <person name="Mu C."/>
            <person name="Jiang W."/>
            <person name="Fu Q."/>
            <person name="Fu X."/>
            <person name="Miao Y."/>
            <person name="Liu J."/>
            <person name="Yu Q."/>
            <person name="Li R."/>
            <person name="Liao H."/>
            <person name="Li X."/>
            <person name="Kong Y."/>
            <person name="Jiang Z."/>
            <person name="Chourrout D."/>
            <person name="Li R."/>
            <person name="Bao Z."/>
        </authorList>
    </citation>
    <scope>NUCLEOTIDE SEQUENCE [LARGE SCALE GENOMIC DNA]</scope>
    <source>
        <strain evidence="1 2">PY_sf001</strain>
    </source>
</reference>
<dbReference type="Proteomes" id="UP000242188">
    <property type="component" value="Unassembled WGS sequence"/>
</dbReference>
<keyword evidence="2" id="KW-1185">Reference proteome</keyword>
<proteinExistence type="predicted"/>
<dbReference type="EMBL" id="NEDP02005434">
    <property type="protein sequence ID" value="OWF40980.1"/>
    <property type="molecule type" value="Genomic_DNA"/>
</dbReference>